<feature type="signal peptide" evidence="1">
    <location>
        <begin position="1"/>
        <end position="19"/>
    </location>
</feature>
<organism evidence="2 3">
    <name type="scientific">Flavobacterium lipolyticum</name>
    <dbReference type="NCBI Taxonomy" id="2893754"/>
    <lineage>
        <taxon>Bacteria</taxon>
        <taxon>Pseudomonadati</taxon>
        <taxon>Bacteroidota</taxon>
        <taxon>Flavobacteriia</taxon>
        <taxon>Flavobacteriales</taxon>
        <taxon>Flavobacteriaceae</taxon>
        <taxon>Flavobacterium</taxon>
    </lineage>
</organism>
<evidence type="ECO:0000313" key="3">
    <source>
        <dbReference type="Proteomes" id="UP001430700"/>
    </source>
</evidence>
<protein>
    <recommendedName>
        <fullName evidence="4">Lipocalin-like domain-containing protein</fullName>
    </recommendedName>
</protein>
<dbReference type="RefSeq" id="WP_230000830.1">
    <property type="nucleotide sequence ID" value="NZ_JAJJMN010000002.1"/>
</dbReference>
<keyword evidence="3" id="KW-1185">Reference proteome</keyword>
<keyword evidence="1" id="KW-0732">Signal</keyword>
<evidence type="ECO:0000256" key="1">
    <source>
        <dbReference type="SAM" id="SignalP"/>
    </source>
</evidence>
<dbReference type="Proteomes" id="UP001430700">
    <property type="component" value="Unassembled WGS sequence"/>
</dbReference>
<comment type="caution">
    <text evidence="2">The sequence shown here is derived from an EMBL/GenBank/DDBJ whole genome shotgun (WGS) entry which is preliminary data.</text>
</comment>
<reference evidence="2" key="1">
    <citation type="submission" date="2021-11" db="EMBL/GenBank/DDBJ databases">
        <title>Description of novel Flavobacterium species.</title>
        <authorList>
            <person name="Saticioglu I.B."/>
            <person name="Ay H."/>
            <person name="Altun S."/>
            <person name="Duman M."/>
        </authorList>
    </citation>
    <scope>NUCLEOTIDE SEQUENCE</scope>
    <source>
        <strain evidence="2">F-126</strain>
    </source>
</reference>
<proteinExistence type="predicted"/>
<feature type="chain" id="PRO_5047528212" description="Lipocalin-like domain-containing protein" evidence="1">
    <location>
        <begin position="20"/>
        <end position="164"/>
    </location>
</feature>
<sequence>MKKNIRKIGMLMIIFSLMACTKEVDVLEPKLAGSYKIKSIITDLPVDLDNDGVANTDMSKEKDRGYCRFDDTFSFNNGNKGIWADGSDICSNALEPSDDYFNYSYDKAKKTISMEIFHKGEKESEFLELTDVFVSYRDGKQALKFSFYDERYTNRIVTYYLESE</sequence>
<accession>A0ABS8M4T6</accession>
<evidence type="ECO:0000313" key="2">
    <source>
        <dbReference type="EMBL" id="MCC9019797.1"/>
    </source>
</evidence>
<dbReference type="PROSITE" id="PS51257">
    <property type="entry name" value="PROKAR_LIPOPROTEIN"/>
    <property type="match status" value="1"/>
</dbReference>
<gene>
    <name evidence="2" type="ORF">LNQ34_18665</name>
</gene>
<dbReference type="EMBL" id="JAJJMN010000002">
    <property type="protein sequence ID" value="MCC9019797.1"/>
    <property type="molecule type" value="Genomic_DNA"/>
</dbReference>
<evidence type="ECO:0008006" key="4">
    <source>
        <dbReference type="Google" id="ProtNLM"/>
    </source>
</evidence>
<name>A0ABS8M4T6_9FLAO</name>